<dbReference type="GeneID" id="110751685"/>
<accession>A0A6P5RXQ2</accession>
<feature type="chain" id="PRO_5027609965" evidence="5">
    <location>
        <begin position="28"/>
        <end position="204"/>
    </location>
</feature>
<dbReference type="PANTHER" id="PTHR11240:SF18">
    <property type="entry name" value="OS07G0630400 PROTEIN"/>
    <property type="match status" value="1"/>
</dbReference>
<keyword evidence="2 5" id="KW-0732">Signal</keyword>
<dbReference type="SUPFAM" id="SSF55895">
    <property type="entry name" value="Ribonuclease Rh-like"/>
    <property type="match status" value="1"/>
</dbReference>
<dbReference type="GO" id="GO:0033897">
    <property type="term" value="F:ribonuclease T2 activity"/>
    <property type="evidence" value="ECO:0007669"/>
    <property type="project" value="InterPro"/>
</dbReference>
<dbReference type="AlphaFoldDB" id="A0A6P5RXQ2"/>
<evidence type="ECO:0000256" key="4">
    <source>
        <dbReference type="RuleBase" id="RU004328"/>
    </source>
</evidence>
<evidence type="ECO:0000256" key="2">
    <source>
        <dbReference type="ARBA" id="ARBA00022729"/>
    </source>
</evidence>
<dbReference type="Pfam" id="PF00445">
    <property type="entry name" value="Ribonuclease_T2"/>
    <property type="match status" value="1"/>
</dbReference>
<dbReference type="GO" id="GO:0005576">
    <property type="term" value="C:extracellular region"/>
    <property type="evidence" value="ECO:0007669"/>
    <property type="project" value="TreeGrafter"/>
</dbReference>
<evidence type="ECO:0000256" key="1">
    <source>
        <dbReference type="ARBA" id="ARBA00007469"/>
    </source>
</evidence>
<dbReference type="PANTHER" id="PTHR11240">
    <property type="entry name" value="RIBONUCLEASE T2"/>
    <property type="match status" value="1"/>
</dbReference>
<dbReference type="Proteomes" id="UP000515124">
    <property type="component" value="Unplaced"/>
</dbReference>
<protein>
    <submittedName>
        <fullName evidence="7">Ribonuclease S-2-like</fullName>
    </submittedName>
</protein>
<sequence length="204" mass="23544">MAIYLSVHLHNIAFVLTLAFFVSMTSCANPYQYLMFVQQWPKSHGLWPSNFSVYELKNCTGAYLDLEKMKNNKSLQSELVKSWPNVKDNDHMKFWDSQYKKHGICSDNTFPQLEYFVVSNQMWKNYNISKMFESYPKSPIVPGAKYNKSDLLAAIKHVTKFDPNIRCKNSILSEVVICFNSRGRDVIDCDPAKTCNAPEIEFPG</sequence>
<dbReference type="InterPro" id="IPR036430">
    <property type="entry name" value="RNase_T2-like_sf"/>
</dbReference>
<dbReference type="GO" id="GO:0003723">
    <property type="term" value="F:RNA binding"/>
    <property type="evidence" value="ECO:0007669"/>
    <property type="project" value="InterPro"/>
</dbReference>
<evidence type="ECO:0000256" key="3">
    <source>
        <dbReference type="ARBA" id="ARBA00023180"/>
    </source>
</evidence>
<dbReference type="KEGG" id="pavi:110751685"/>
<evidence type="ECO:0000313" key="6">
    <source>
        <dbReference type="Proteomes" id="UP000515124"/>
    </source>
</evidence>
<reference evidence="7" key="1">
    <citation type="submission" date="2025-08" db="UniProtKB">
        <authorList>
            <consortium name="RefSeq"/>
        </authorList>
    </citation>
    <scope>IDENTIFICATION</scope>
</reference>
<evidence type="ECO:0000313" key="7">
    <source>
        <dbReference type="RefSeq" id="XP_021807879.1"/>
    </source>
</evidence>
<proteinExistence type="inferred from homology"/>
<keyword evidence="6" id="KW-1185">Reference proteome</keyword>
<keyword evidence="3" id="KW-0325">Glycoprotein</keyword>
<name>A0A6P5RXQ2_PRUAV</name>
<feature type="signal peptide" evidence="5">
    <location>
        <begin position="1"/>
        <end position="27"/>
    </location>
</feature>
<dbReference type="Gene3D" id="3.90.730.10">
    <property type="entry name" value="Ribonuclease T2-like"/>
    <property type="match status" value="1"/>
</dbReference>
<comment type="similarity">
    <text evidence="1 4">Belongs to the RNase T2 family.</text>
</comment>
<dbReference type="GO" id="GO:0006401">
    <property type="term" value="P:RNA catabolic process"/>
    <property type="evidence" value="ECO:0007669"/>
    <property type="project" value="TreeGrafter"/>
</dbReference>
<dbReference type="InterPro" id="IPR001568">
    <property type="entry name" value="RNase_T2-like"/>
</dbReference>
<organism evidence="6 7">
    <name type="scientific">Prunus avium</name>
    <name type="common">Cherry</name>
    <name type="synonym">Cerasus avium</name>
    <dbReference type="NCBI Taxonomy" id="42229"/>
    <lineage>
        <taxon>Eukaryota</taxon>
        <taxon>Viridiplantae</taxon>
        <taxon>Streptophyta</taxon>
        <taxon>Embryophyta</taxon>
        <taxon>Tracheophyta</taxon>
        <taxon>Spermatophyta</taxon>
        <taxon>Magnoliopsida</taxon>
        <taxon>eudicotyledons</taxon>
        <taxon>Gunneridae</taxon>
        <taxon>Pentapetalae</taxon>
        <taxon>rosids</taxon>
        <taxon>fabids</taxon>
        <taxon>Rosales</taxon>
        <taxon>Rosaceae</taxon>
        <taxon>Amygdaloideae</taxon>
        <taxon>Amygdaleae</taxon>
        <taxon>Prunus</taxon>
    </lineage>
</organism>
<dbReference type="RefSeq" id="XP_021807879.1">
    <property type="nucleotide sequence ID" value="XM_021952187.1"/>
</dbReference>
<gene>
    <name evidence="7" type="primary">LOC110751685</name>
</gene>
<evidence type="ECO:0000256" key="5">
    <source>
        <dbReference type="SAM" id="SignalP"/>
    </source>
</evidence>